<sequence length="294" mass="33556" precursor="true">MRVRKRLKTIDAIKGWSLSGGYLVYTAIFWGYPFVWLVILALSKWNYFTPRKFIWFDNFIELFQDEMFWRVFFNTFNFMLYFIPMVLGLSLLFALGLKRVKLFRTFFILAFLVANVSSGVAYSIIFQKLFAINGPLNGLTRAIFGITVPWFSSPQLATLSIAIMVTWKFIGYYGLILFSGLQAIPESLYEAAELDGAGKMTKFFRITLPLINPSIVMVLVLSLTLTFGIFTEPFLITGGGPMRTTYTFQMLIYTTAFQKINPGYASTLAIVVALLSYGCVLLTRKLIEREVEIV</sequence>
<dbReference type="PROSITE" id="PS50928">
    <property type="entry name" value="ABC_TM1"/>
    <property type="match status" value="1"/>
</dbReference>
<organism evidence="9 10">
    <name type="scientific">Mesotoga prima MesG1.Ag.4.2</name>
    <dbReference type="NCBI Taxonomy" id="660470"/>
    <lineage>
        <taxon>Bacteria</taxon>
        <taxon>Thermotogati</taxon>
        <taxon>Thermotogota</taxon>
        <taxon>Thermotogae</taxon>
        <taxon>Kosmotogales</taxon>
        <taxon>Kosmotogaceae</taxon>
        <taxon>Mesotoga</taxon>
    </lineage>
</organism>
<dbReference type="PANTHER" id="PTHR43227">
    <property type="entry name" value="BLL4140 PROTEIN"/>
    <property type="match status" value="1"/>
</dbReference>
<keyword evidence="2 7" id="KW-0813">Transport</keyword>
<dbReference type="RefSeq" id="WP_014731356.1">
    <property type="nucleotide sequence ID" value="NC_017934.1"/>
</dbReference>
<evidence type="ECO:0000256" key="3">
    <source>
        <dbReference type="ARBA" id="ARBA00022475"/>
    </source>
</evidence>
<keyword evidence="9" id="KW-0762">Sugar transport</keyword>
<dbReference type="STRING" id="660470.Theba_1906"/>
<dbReference type="AlphaFoldDB" id="I2F6K1"/>
<keyword evidence="10" id="KW-1185">Reference proteome</keyword>
<dbReference type="eggNOG" id="COG1175">
    <property type="taxonomic scope" value="Bacteria"/>
</dbReference>
<dbReference type="PANTHER" id="PTHR43227:SF11">
    <property type="entry name" value="BLL4140 PROTEIN"/>
    <property type="match status" value="1"/>
</dbReference>
<proteinExistence type="inferred from homology"/>
<evidence type="ECO:0000256" key="6">
    <source>
        <dbReference type="ARBA" id="ARBA00023136"/>
    </source>
</evidence>
<evidence type="ECO:0000256" key="2">
    <source>
        <dbReference type="ARBA" id="ARBA00022448"/>
    </source>
</evidence>
<name>I2F6K1_9BACT</name>
<dbReference type="GO" id="GO:0005886">
    <property type="term" value="C:plasma membrane"/>
    <property type="evidence" value="ECO:0007669"/>
    <property type="project" value="UniProtKB-SubCell"/>
</dbReference>
<dbReference type="InterPro" id="IPR035906">
    <property type="entry name" value="MetI-like_sf"/>
</dbReference>
<keyword evidence="5 7" id="KW-1133">Transmembrane helix</keyword>
<dbReference type="GeneID" id="87107669"/>
<accession>I2F6K1</accession>
<dbReference type="GO" id="GO:0055085">
    <property type="term" value="P:transmembrane transport"/>
    <property type="evidence" value="ECO:0007669"/>
    <property type="project" value="InterPro"/>
</dbReference>
<dbReference type="SUPFAM" id="SSF161098">
    <property type="entry name" value="MetI-like"/>
    <property type="match status" value="1"/>
</dbReference>
<feature type="domain" description="ABC transmembrane type-1" evidence="8">
    <location>
        <begin position="72"/>
        <end position="283"/>
    </location>
</feature>
<dbReference type="HOGENOM" id="CLU_016047_0_2_0"/>
<gene>
    <name evidence="9" type="ORF">Theba_1906</name>
</gene>
<dbReference type="Pfam" id="PF00528">
    <property type="entry name" value="BPD_transp_1"/>
    <property type="match status" value="1"/>
</dbReference>
<evidence type="ECO:0000256" key="7">
    <source>
        <dbReference type="RuleBase" id="RU363032"/>
    </source>
</evidence>
<dbReference type="Gene3D" id="1.10.3720.10">
    <property type="entry name" value="MetI-like"/>
    <property type="match status" value="1"/>
</dbReference>
<dbReference type="Proteomes" id="UP000002881">
    <property type="component" value="Chromosome"/>
</dbReference>
<evidence type="ECO:0000256" key="1">
    <source>
        <dbReference type="ARBA" id="ARBA00004651"/>
    </source>
</evidence>
<dbReference type="EMBL" id="CP003532">
    <property type="protein sequence ID" value="AFK07554.1"/>
    <property type="molecule type" value="Genomic_DNA"/>
</dbReference>
<evidence type="ECO:0000313" key="9">
    <source>
        <dbReference type="EMBL" id="AFK07554.1"/>
    </source>
</evidence>
<dbReference type="KEGG" id="mpg:Theba_1906"/>
<feature type="transmembrane region" description="Helical" evidence="7">
    <location>
        <begin position="263"/>
        <end position="283"/>
    </location>
</feature>
<feature type="transmembrane region" description="Helical" evidence="7">
    <location>
        <begin position="156"/>
        <end position="178"/>
    </location>
</feature>
<keyword evidence="6 7" id="KW-0472">Membrane</keyword>
<feature type="transmembrane region" description="Helical" evidence="7">
    <location>
        <begin position="21"/>
        <end position="47"/>
    </location>
</feature>
<evidence type="ECO:0000256" key="5">
    <source>
        <dbReference type="ARBA" id="ARBA00022989"/>
    </source>
</evidence>
<dbReference type="InterPro" id="IPR050809">
    <property type="entry name" value="UgpAE/MalFG_permease"/>
</dbReference>
<evidence type="ECO:0000313" key="10">
    <source>
        <dbReference type="Proteomes" id="UP000002881"/>
    </source>
</evidence>
<feature type="transmembrane region" description="Helical" evidence="7">
    <location>
        <begin position="210"/>
        <end position="230"/>
    </location>
</feature>
<evidence type="ECO:0000259" key="8">
    <source>
        <dbReference type="PROSITE" id="PS50928"/>
    </source>
</evidence>
<protein>
    <submittedName>
        <fullName evidence="9">Permease component of ABC-type sugar transporter</fullName>
    </submittedName>
</protein>
<feature type="transmembrane region" description="Helical" evidence="7">
    <location>
        <begin position="67"/>
        <end position="94"/>
    </location>
</feature>
<dbReference type="InterPro" id="IPR000515">
    <property type="entry name" value="MetI-like"/>
</dbReference>
<keyword evidence="3" id="KW-1003">Cell membrane</keyword>
<reference evidence="9 10" key="1">
    <citation type="journal article" date="2012" name="Genome Biol. Evol.">
        <title>Genome Sequence of the Mesophilic Thermotogales Bacterium Mesotoga prima MesG1.Ag.4.2 Reveals the Largest Thermotogales Genome To Date.</title>
        <authorList>
            <person name="Zhaxybayeva O."/>
            <person name="Swithers K.S."/>
            <person name="Foght J."/>
            <person name="Green A.G."/>
            <person name="Bruce D."/>
            <person name="Detter C."/>
            <person name="Han S."/>
            <person name="Teshima H."/>
            <person name="Han J."/>
            <person name="Woyke T."/>
            <person name="Pitluck S."/>
            <person name="Nolan M."/>
            <person name="Ivanova N."/>
            <person name="Pati A."/>
            <person name="Land M.L."/>
            <person name="Dlutek M."/>
            <person name="Doolittle W.F."/>
            <person name="Noll K.M."/>
            <person name="Nesbo C.L."/>
        </authorList>
    </citation>
    <scope>NUCLEOTIDE SEQUENCE [LARGE SCALE GENOMIC DNA]</scope>
    <source>
        <strain evidence="10">mesG1.Ag.4.2</strain>
    </source>
</reference>
<comment type="similarity">
    <text evidence="7">Belongs to the binding-protein-dependent transport system permease family.</text>
</comment>
<evidence type="ECO:0000256" key="4">
    <source>
        <dbReference type="ARBA" id="ARBA00022692"/>
    </source>
</evidence>
<keyword evidence="4 7" id="KW-0812">Transmembrane</keyword>
<dbReference type="CDD" id="cd06261">
    <property type="entry name" value="TM_PBP2"/>
    <property type="match status" value="1"/>
</dbReference>
<comment type="subcellular location">
    <subcellularLocation>
        <location evidence="1 7">Cell membrane</location>
        <topology evidence="1 7">Multi-pass membrane protein</topology>
    </subcellularLocation>
</comment>
<feature type="transmembrane region" description="Helical" evidence="7">
    <location>
        <begin position="106"/>
        <end position="126"/>
    </location>
</feature>